<keyword evidence="4" id="KW-0808">Transferase</keyword>
<dbReference type="SUPFAM" id="SSF47384">
    <property type="entry name" value="Homodimeric domain of signal transducing histidine kinase"/>
    <property type="match status" value="1"/>
</dbReference>
<dbReference type="SMART" id="SM00387">
    <property type="entry name" value="HATPase_c"/>
    <property type="match status" value="1"/>
</dbReference>
<reference evidence="11" key="1">
    <citation type="submission" date="2023-07" db="EMBL/GenBank/DDBJ databases">
        <title>Marinobacter sp. chi1 genome sequencing and assembly.</title>
        <authorList>
            <person name="Park S."/>
        </authorList>
    </citation>
    <scope>NUCLEOTIDE SEQUENCE</scope>
    <source>
        <strain evidence="11">Chi1</strain>
    </source>
</reference>
<dbReference type="Gene3D" id="1.10.287.130">
    <property type="match status" value="1"/>
</dbReference>
<keyword evidence="6" id="KW-0418">Kinase</keyword>
<dbReference type="Pfam" id="PF00512">
    <property type="entry name" value="HisKA"/>
    <property type="match status" value="1"/>
</dbReference>
<comment type="caution">
    <text evidence="11">The sequence shown here is derived from an EMBL/GenBank/DDBJ whole genome shotgun (WGS) entry which is preliminary data.</text>
</comment>
<organism evidence="11 12">
    <name type="scientific">Marinobacter suaedae</name>
    <dbReference type="NCBI Taxonomy" id="3057675"/>
    <lineage>
        <taxon>Bacteria</taxon>
        <taxon>Pseudomonadati</taxon>
        <taxon>Pseudomonadota</taxon>
        <taxon>Gammaproteobacteria</taxon>
        <taxon>Pseudomonadales</taxon>
        <taxon>Marinobacteraceae</taxon>
        <taxon>Marinobacter</taxon>
    </lineage>
</organism>
<feature type="domain" description="HDOD" evidence="10">
    <location>
        <begin position="9"/>
        <end position="185"/>
    </location>
</feature>
<evidence type="ECO:0000256" key="3">
    <source>
        <dbReference type="ARBA" id="ARBA00022553"/>
    </source>
</evidence>
<dbReference type="InterPro" id="IPR013976">
    <property type="entry name" value="HDOD"/>
</dbReference>
<dbReference type="RefSeq" id="WP_302910508.1">
    <property type="nucleotide sequence ID" value="NZ_JAUMIS010000002.1"/>
</dbReference>
<dbReference type="SUPFAM" id="SSF55874">
    <property type="entry name" value="ATPase domain of HSP90 chaperone/DNA topoisomerase II/histidine kinase"/>
    <property type="match status" value="1"/>
</dbReference>
<evidence type="ECO:0000256" key="1">
    <source>
        <dbReference type="ARBA" id="ARBA00000085"/>
    </source>
</evidence>
<dbReference type="InterPro" id="IPR036097">
    <property type="entry name" value="HisK_dim/P_sf"/>
</dbReference>
<dbReference type="Pfam" id="PF02518">
    <property type="entry name" value="HATPase_c"/>
    <property type="match status" value="1"/>
</dbReference>
<dbReference type="InterPro" id="IPR003661">
    <property type="entry name" value="HisK_dim/P_dom"/>
</dbReference>
<dbReference type="PANTHER" id="PTHR43065">
    <property type="entry name" value="SENSOR HISTIDINE KINASE"/>
    <property type="match status" value="1"/>
</dbReference>
<feature type="domain" description="Histidine kinase" evidence="9">
    <location>
        <begin position="439"/>
        <end position="652"/>
    </location>
</feature>
<evidence type="ECO:0000259" key="9">
    <source>
        <dbReference type="PROSITE" id="PS50109"/>
    </source>
</evidence>
<dbReference type="SMART" id="SM00388">
    <property type="entry name" value="HisKA"/>
    <property type="match status" value="1"/>
</dbReference>
<evidence type="ECO:0000313" key="12">
    <source>
        <dbReference type="Proteomes" id="UP001168640"/>
    </source>
</evidence>
<keyword evidence="5" id="KW-0547">Nucleotide-binding</keyword>
<dbReference type="InterPro" id="IPR005467">
    <property type="entry name" value="His_kinase_dom"/>
</dbReference>
<dbReference type="Proteomes" id="UP001168640">
    <property type="component" value="Unassembled WGS sequence"/>
</dbReference>
<sequence>MDLAPDLQLPSLPEIILRVLDACRQNDTPRSISDLASMDTAMIARVLSLANSSSPKTESITSIDEALIRLGSERFRSLVLTAALQQLPLDLGYEEWLQLRDFWRHSLSTALTARALATLTRYPSPDQAFMLGILHNVGELLAIKTPTPEGKQYYFNNLTLIAAKLATDWGLGIVPADAMRYQQAPPDELRDAGHLVKIISVATRLALSDAAGIKAAKTVFGLTEELIKELNRRIAHEVATAATGFGITLDGDYHGERAARQLQQTVLQESMASQALQRSDLTGSMDNILADTVNSLSMVTGRPALCFRHRGENLDLLAGTLDSLPELSVSCRPGGSVLTEAFNTGSATQLGDRQPTILDRQILSILRTPALIAVPLHTGTECPGVYLLGTDRQNLDATTELASLFTNLLSTRLHEHSDHLLESKDRPDSPELNQELIRKQVHEINNPLTIVRQYLHQLSRQAQSEEILENLVVIKEELDRAGLLIDQLGRPAQQSLPERTQIELNDELKNLHRILGDTLFDDDKHQFEVQLCEYPSRLAADASAIRQVVINLVRNAAESLPEEGGKVEVRTASPIWHDYRTWVELEISDTGTGIPIDVRETLFKPVQSTKGEGHSGLGLNIVKKIVDDMDGIIACRTGLEGTTFRILLPTVSEQTSLVEDVETTETAQWHLNSQPTNPMVN</sequence>
<keyword evidence="3" id="KW-0597">Phosphoprotein</keyword>
<keyword evidence="12" id="KW-1185">Reference proteome</keyword>
<evidence type="ECO:0000313" key="11">
    <source>
        <dbReference type="EMBL" id="MDO3722927.1"/>
    </source>
</evidence>
<evidence type="ECO:0000256" key="2">
    <source>
        <dbReference type="ARBA" id="ARBA00012438"/>
    </source>
</evidence>
<dbReference type="PANTHER" id="PTHR43065:SF10">
    <property type="entry name" value="PEROXIDE STRESS-ACTIVATED HISTIDINE KINASE MAK3"/>
    <property type="match status" value="1"/>
</dbReference>
<dbReference type="CDD" id="cd00082">
    <property type="entry name" value="HisKA"/>
    <property type="match status" value="1"/>
</dbReference>
<dbReference type="Pfam" id="PF08668">
    <property type="entry name" value="HDOD"/>
    <property type="match status" value="1"/>
</dbReference>
<dbReference type="InterPro" id="IPR004358">
    <property type="entry name" value="Sig_transdc_His_kin-like_C"/>
</dbReference>
<accession>A0ABT8W3V9</accession>
<evidence type="ECO:0000259" key="10">
    <source>
        <dbReference type="PROSITE" id="PS51833"/>
    </source>
</evidence>
<protein>
    <recommendedName>
        <fullName evidence="2">histidine kinase</fullName>
        <ecNumber evidence="2">2.7.13.3</ecNumber>
    </recommendedName>
</protein>
<evidence type="ECO:0000256" key="7">
    <source>
        <dbReference type="ARBA" id="ARBA00022840"/>
    </source>
</evidence>
<dbReference type="Gene3D" id="3.30.565.10">
    <property type="entry name" value="Histidine kinase-like ATPase, C-terminal domain"/>
    <property type="match status" value="1"/>
</dbReference>
<dbReference type="EC" id="2.7.13.3" evidence="2"/>
<proteinExistence type="predicted"/>
<evidence type="ECO:0000256" key="4">
    <source>
        <dbReference type="ARBA" id="ARBA00022679"/>
    </source>
</evidence>
<dbReference type="EMBL" id="JAUMIS010000002">
    <property type="protein sequence ID" value="MDO3722927.1"/>
    <property type="molecule type" value="Genomic_DNA"/>
</dbReference>
<evidence type="ECO:0000256" key="8">
    <source>
        <dbReference type="ARBA" id="ARBA00023012"/>
    </source>
</evidence>
<dbReference type="PRINTS" id="PR00344">
    <property type="entry name" value="BCTRLSENSOR"/>
</dbReference>
<evidence type="ECO:0000256" key="5">
    <source>
        <dbReference type="ARBA" id="ARBA00022741"/>
    </source>
</evidence>
<dbReference type="InterPro" id="IPR036890">
    <property type="entry name" value="HATPase_C_sf"/>
</dbReference>
<dbReference type="PROSITE" id="PS51833">
    <property type="entry name" value="HDOD"/>
    <property type="match status" value="1"/>
</dbReference>
<dbReference type="SUPFAM" id="SSF109604">
    <property type="entry name" value="HD-domain/PDEase-like"/>
    <property type="match status" value="1"/>
</dbReference>
<name>A0ABT8W3V9_9GAMM</name>
<keyword evidence="7" id="KW-0067">ATP-binding</keyword>
<keyword evidence="8" id="KW-0902">Two-component regulatory system</keyword>
<evidence type="ECO:0000256" key="6">
    <source>
        <dbReference type="ARBA" id="ARBA00022777"/>
    </source>
</evidence>
<comment type="catalytic activity">
    <reaction evidence="1">
        <text>ATP + protein L-histidine = ADP + protein N-phospho-L-histidine.</text>
        <dbReference type="EC" id="2.7.13.3"/>
    </reaction>
</comment>
<dbReference type="PROSITE" id="PS50109">
    <property type="entry name" value="HIS_KIN"/>
    <property type="match status" value="1"/>
</dbReference>
<gene>
    <name evidence="11" type="ORF">QVZ43_14475</name>
</gene>
<dbReference type="InterPro" id="IPR003594">
    <property type="entry name" value="HATPase_dom"/>
</dbReference>
<dbReference type="Gene3D" id="1.10.3210.10">
    <property type="entry name" value="Hypothetical protein af1432"/>
    <property type="match status" value="1"/>
</dbReference>